<comment type="caution">
    <text evidence="2">The sequence shown here is derived from an EMBL/GenBank/DDBJ whole genome shotgun (WGS) entry which is preliminary data.</text>
</comment>
<evidence type="ECO:0000313" key="3">
    <source>
        <dbReference type="Proteomes" id="UP000198287"/>
    </source>
</evidence>
<dbReference type="OMA" id="TCEYICK"/>
<sequence>MEKQIIILFMILGIFHIGSDAACDSGLCDQLCENFKLNGACDSEGRCECTFPQKCSGMEVACDVACKALDMDGECDDNDNCVCKATPEFCNPLDCYESCLSDPRAIGCILVVPDWCVSYGPFKFCGCICYRYGRGGYLGQNYNVTKFVNDI</sequence>
<proteinExistence type="predicted"/>
<protein>
    <submittedName>
        <fullName evidence="2">Uncharacterized protein</fullName>
    </submittedName>
</protein>
<dbReference type="AlphaFoldDB" id="A0A226DAV8"/>
<gene>
    <name evidence="2" type="ORF">Fcan01_22977</name>
</gene>
<name>A0A226DAV8_FOLCA</name>
<organism evidence="2 3">
    <name type="scientific">Folsomia candida</name>
    <name type="common">Springtail</name>
    <dbReference type="NCBI Taxonomy" id="158441"/>
    <lineage>
        <taxon>Eukaryota</taxon>
        <taxon>Metazoa</taxon>
        <taxon>Ecdysozoa</taxon>
        <taxon>Arthropoda</taxon>
        <taxon>Hexapoda</taxon>
        <taxon>Collembola</taxon>
        <taxon>Entomobryomorpha</taxon>
        <taxon>Isotomoidea</taxon>
        <taxon>Isotomidae</taxon>
        <taxon>Proisotominae</taxon>
        <taxon>Folsomia</taxon>
    </lineage>
</organism>
<keyword evidence="1" id="KW-0732">Signal</keyword>
<feature type="chain" id="PRO_5012691613" evidence="1">
    <location>
        <begin position="22"/>
        <end position="151"/>
    </location>
</feature>
<evidence type="ECO:0000313" key="2">
    <source>
        <dbReference type="EMBL" id="OXA42270.1"/>
    </source>
</evidence>
<dbReference type="Proteomes" id="UP000198287">
    <property type="component" value="Unassembled WGS sequence"/>
</dbReference>
<dbReference type="OrthoDB" id="10473824at2759"/>
<keyword evidence="3" id="KW-1185">Reference proteome</keyword>
<reference evidence="2 3" key="1">
    <citation type="submission" date="2015-12" db="EMBL/GenBank/DDBJ databases">
        <title>The genome of Folsomia candida.</title>
        <authorList>
            <person name="Faddeeva A."/>
            <person name="Derks M.F."/>
            <person name="Anvar Y."/>
            <person name="Smit S."/>
            <person name="Van Straalen N."/>
            <person name="Roelofs D."/>
        </authorList>
    </citation>
    <scope>NUCLEOTIDE SEQUENCE [LARGE SCALE GENOMIC DNA]</scope>
    <source>
        <strain evidence="2 3">VU population</strain>
        <tissue evidence="2">Whole body</tissue>
    </source>
</reference>
<accession>A0A226DAV8</accession>
<dbReference type="EMBL" id="LNIX01000026">
    <property type="protein sequence ID" value="OXA42270.1"/>
    <property type="molecule type" value="Genomic_DNA"/>
</dbReference>
<evidence type="ECO:0000256" key="1">
    <source>
        <dbReference type="SAM" id="SignalP"/>
    </source>
</evidence>
<feature type="signal peptide" evidence="1">
    <location>
        <begin position="1"/>
        <end position="21"/>
    </location>
</feature>